<evidence type="ECO:0000313" key="4">
    <source>
        <dbReference type="Proteomes" id="UP001576780"/>
    </source>
</evidence>
<feature type="transmembrane region" description="Helical" evidence="2">
    <location>
        <begin position="63"/>
        <end position="84"/>
    </location>
</feature>
<dbReference type="RefSeq" id="WP_413279796.1">
    <property type="nucleotide sequence ID" value="NZ_JBHFNT010000212.1"/>
</dbReference>
<proteinExistence type="predicted"/>
<keyword evidence="2" id="KW-1133">Transmembrane helix</keyword>
<feature type="compositionally biased region" description="Basic and acidic residues" evidence="1">
    <location>
        <begin position="212"/>
        <end position="223"/>
    </location>
</feature>
<sequence length="277" mass="31864">MLNFGQSFATFLGIALAVAGVGLYFLRSLRPELARDHDIFFAAISLVCGLILLFQGWRLDPILAFSQYLLAGTAVFFVVDNLRLRGVTTEQAKRNTPIVDEERPVSREYRVYQDAELDELELEPDEELPVSRRIRGSRDSRSSRNSYDEPRRRSSSRSSSLAERDSDRLSSSDAPTRKRRPRPESRAQTPVDDWGVSDMEEKPARSSSRRPPRNEFDNSRDEFDNSETMPTRSRKRRPPEDIVERERRENIPPKASDDYVDYQPIDPKDDETSSGIY</sequence>
<reference evidence="3 4" key="1">
    <citation type="submission" date="2024-09" db="EMBL/GenBank/DDBJ databases">
        <title>Floridaenema gen nov. (Aerosakkonemataceae, Aerosakkonematales ord. nov., Cyanobacteria) from benthic tropical and subtropical fresh waters, with the description of four new species.</title>
        <authorList>
            <person name="Moretto J.A."/>
            <person name="Berthold D.E."/>
            <person name="Lefler F.W."/>
            <person name="Huang I.-S."/>
            <person name="Laughinghouse H. IV."/>
        </authorList>
    </citation>
    <scope>NUCLEOTIDE SEQUENCE [LARGE SCALE GENOMIC DNA]</scope>
    <source>
        <strain evidence="3 4">BLCC-F167</strain>
    </source>
</reference>
<comment type="caution">
    <text evidence="3">The sequence shown here is derived from an EMBL/GenBank/DDBJ whole genome shotgun (WGS) entry which is preliminary data.</text>
</comment>
<organism evidence="3 4">
    <name type="scientific">Floridaenema evergladense BLCC-F167</name>
    <dbReference type="NCBI Taxonomy" id="3153639"/>
    <lineage>
        <taxon>Bacteria</taxon>
        <taxon>Bacillati</taxon>
        <taxon>Cyanobacteriota</taxon>
        <taxon>Cyanophyceae</taxon>
        <taxon>Oscillatoriophycideae</taxon>
        <taxon>Aerosakkonematales</taxon>
        <taxon>Aerosakkonemataceae</taxon>
        <taxon>Floridanema</taxon>
        <taxon>Floridanema evergladense</taxon>
    </lineage>
</organism>
<evidence type="ECO:0000313" key="3">
    <source>
        <dbReference type="EMBL" id="MFB2837450.1"/>
    </source>
</evidence>
<feature type="compositionally biased region" description="Basic and acidic residues" evidence="1">
    <location>
        <begin position="238"/>
        <end position="257"/>
    </location>
</feature>
<keyword evidence="2" id="KW-0472">Membrane</keyword>
<dbReference type="InterPro" id="IPR010004">
    <property type="entry name" value="Uncharacterised_Ycf66"/>
</dbReference>
<keyword evidence="2" id="KW-0812">Transmembrane</keyword>
<dbReference type="Pfam" id="PF07444">
    <property type="entry name" value="Ycf66_N"/>
    <property type="match status" value="1"/>
</dbReference>
<name>A0ABV4WQS8_9CYAN</name>
<feature type="transmembrane region" description="Helical" evidence="2">
    <location>
        <begin position="6"/>
        <end position="26"/>
    </location>
</feature>
<keyword evidence="4" id="KW-1185">Reference proteome</keyword>
<evidence type="ECO:0000256" key="2">
    <source>
        <dbReference type="SAM" id="Phobius"/>
    </source>
</evidence>
<dbReference type="EMBL" id="JBHFNT010000212">
    <property type="protein sequence ID" value="MFB2837450.1"/>
    <property type="molecule type" value="Genomic_DNA"/>
</dbReference>
<gene>
    <name evidence="3" type="ORF">ACE1CA_23225</name>
</gene>
<evidence type="ECO:0000256" key="1">
    <source>
        <dbReference type="SAM" id="MobiDB-lite"/>
    </source>
</evidence>
<protein>
    <submittedName>
        <fullName evidence="3">Ycf66 family protein</fullName>
    </submittedName>
</protein>
<accession>A0ABV4WQS8</accession>
<feature type="compositionally biased region" description="Basic and acidic residues" evidence="1">
    <location>
        <begin position="136"/>
        <end position="152"/>
    </location>
</feature>
<dbReference type="Proteomes" id="UP001576780">
    <property type="component" value="Unassembled WGS sequence"/>
</dbReference>
<feature type="region of interest" description="Disordered" evidence="1">
    <location>
        <begin position="122"/>
        <end position="277"/>
    </location>
</feature>
<feature type="transmembrane region" description="Helical" evidence="2">
    <location>
        <begin position="38"/>
        <end position="57"/>
    </location>
</feature>